<accession>A0ABW4TEM1</accession>
<dbReference type="Pfam" id="PF23716">
    <property type="entry name" value="DUF7158"/>
    <property type="match status" value="1"/>
</dbReference>
<dbReference type="EMBL" id="JBHUFV010000095">
    <property type="protein sequence ID" value="MFD1939729.1"/>
    <property type="molecule type" value="Genomic_DNA"/>
</dbReference>
<keyword evidence="2" id="KW-1185">Reference proteome</keyword>
<dbReference type="Proteomes" id="UP001597368">
    <property type="component" value="Unassembled WGS sequence"/>
</dbReference>
<evidence type="ECO:0000313" key="2">
    <source>
        <dbReference type="Proteomes" id="UP001597368"/>
    </source>
</evidence>
<organism evidence="1 2">
    <name type="scientific">Nonomuraea mangrovi</name>
    <dbReference type="NCBI Taxonomy" id="2316207"/>
    <lineage>
        <taxon>Bacteria</taxon>
        <taxon>Bacillati</taxon>
        <taxon>Actinomycetota</taxon>
        <taxon>Actinomycetes</taxon>
        <taxon>Streptosporangiales</taxon>
        <taxon>Streptosporangiaceae</taxon>
        <taxon>Nonomuraea</taxon>
    </lineage>
</organism>
<name>A0ABW4TEM1_9ACTN</name>
<dbReference type="RefSeq" id="WP_379582278.1">
    <property type="nucleotide sequence ID" value="NZ_JBHUFV010000095.1"/>
</dbReference>
<evidence type="ECO:0000313" key="1">
    <source>
        <dbReference type="EMBL" id="MFD1939729.1"/>
    </source>
</evidence>
<dbReference type="SUPFAM" id="SSF109998">
    <property type="entry name" value="Triger factor/SurA peptide-binding domain-like"/>
    <property type="match status" value="1"/>
</dbReference>
<sequence length="266" mass="29128">MTAADQHHRHGGHHAGSQEIAAHLRTGVITAGEVDARVAELRRGPRAALLPAPATAEGRQLRRWTAQVLVTERLLHDEARRHGLSAPPDAPRRLPPSARIDLGSVLAAVLATSPPAWATYDLVTADVTVSDAAVHDYRDRLHGSGADIPRRWVVHRHRGRRINNGKPYLLAANEVPPQIAEAVFAGQTNDKISPSPDHWFELGEIQAADDTSAAPALRAIRDALTHAERRRVFALWTSAQIADHVRLMPGFEHPADIHQPDSTHHH</sequence>
<dbReference type="InterPro" id="IPR027304">
    <property type="entry name" value="Trigger_fact/SurA_dom_sf"/>
</dbReference>
<dbReference type="InterPro" id="IPR055582">
    <property type="entry name" value="DUF7158"/>
</dbReference>
<reference evidence="2" key="1">
    <citation type="journal article" date="2019" name="Int. J. Syst. Evol. Microbiol.">
        <title>The Global Catalogue of Microorganisms (GCM) 10K type strain sequencing project: providing services to taxonomists for standard genome sequencing and annotation.</title>
        <authorList>
            <consortium name="The Broad Institute Genomics Platform"/>
            <consortium name="The Broad Institute Genome Sequencing Center for Infectious Disease"/>
            <person name="Wu L."/>
            <person name="Ma J."/>
        </authorList>
    </citation>
    <scope>NUCLEOTIDE SEQUENCE [LARGE SCALE GENOMIC DNA]</scope>
    <source>
        <strain evidence="2">ICMP 6774ER</strain>
    </source>
</reference>
<gene>
    <name evidence="1" type="ORF">ACFSKW_50565</name>
</gene>
<comment type="caution">
    <text evidence="1">The sequence shown here is derived from an EMBL/GenBank/DDBJ whole genome shotgun (WGS) entry which is preliminary data.</text>
</comment>
<proteinExistence type="predicted"/>
<protein>
    <submittedName>
        <fullName evidence="1">Uncharacterized protein</fullName>
    </submittedName>
</protein>